<organism evidence="1">
    <name type="scientific">Sipha flava</name>
    <name type="common">yellow sugarcane aphid</name>
    <dbReference type="NCBI Taxonomy" id="143950"/>
    <lineage>
        <taxon>Eukaryota</taxon>
        <taxon>Metazoa</taxon>
        <taxon>Ecdysozoa</taxon>
        <taxon>Arthropoda</taxon>
        <taxon>Hexapoda</taxon>
        <taxon>Insecta</taxon>
        <taxon>Pterygota</taxon>
        <taxon>Neoptera</taxon>
        <taxon>Paraneoptera</taxon>
        <taxon>Hemiptera</taxon>
        <taxon>Sternorrhyncha</taxon>
        <taxon>Aphidomorpha</taxon>
        <taxon>Aphidoidea</taxon>
        <taxon>Aphididae</taxon>
        <taxon>Sipha</taxon>
    </lineage>
</organism>
<gene>
    <name evidence="1" type="ORF">g.67191</name>
</gene>
<dbReference type="AlphaFoldDB" id="A0A2S2QSC8"/>
<sequence length="142" mass="16518">MWVCVRAFVRTSFRYVLLDSAVSSGKIGYVDRKRESNPFHANNKTGAHRLCASSLVFWENQKMSNPRRSFLFCSPATYPQTVNRNRNSNEYSNRRNISLAVRRPTRALRHRTSSTITFARSIRGRFIEITIGCLYSEPLFFE</sequence>
<evidence type="ECO:0000313" key="1">
    <source>
        <dbReference type="EMBL" id="MBY80618.1"/>
    </source>
</evidence>
<protein>
    <submittedName>
        <fullName evidence="1">Uncharacterized protein</fullName>
    </submittedName>
</protein>
<proteinExistence type="predicted"/>
<dbReference type="EMBL" id="GGMS01011415">
    <property type="protein sequence ID" value="MBY80618.1"/>
    <property type="molecule type" value="Transcribed_RNA"/>
</dbReference>
<reference evidence="1" key="1">
    <citation type="submission" date="2018-04" db="EMBL/GenBank/DDBJ databases">
        <title>Transcriptome assembly of Sipha flava.</title>
        <authorList>
            <person name="Scully E.D."/>
            <person name="Geib S.M."/>
            <person name="Palmer N.A."/>
            <person name="Koch K."/>
            <person name="Bradshaw J."/>
            <person name="Heng-Moss T."/>
            <person name="Sarath G."/>
        </authorList>
    </citation>
    <scope>NUCLEOTIDE SEQUENCE</scope>
</reference>
<accession>A0A2S2QSC8</accession>
<name>A0A2S2QSC8_9HEMI</name>